<evidence type="ECO:0000313" key="2">
    <source>
        <dbReference type="Proteomes" id="UP000680865"/>
    </source>
</evidence>
<proteinExistence type="predicted"/>
<name>A0A919VXR5_9ACTN</name>
<protein>
    <submittedName>
        <fullName evidence="1">Uncharacterized protein</fullName>
    </submittedName>
</protein>
<evidence type="ECO:0000313" key="1">
    <source>
        <dbReference type="EMBL" id="GIM85518.1"/>
    </source>
</evidence>
<keyword evidence="2" id="KW-1185">Reference proteome</keyword>
<organism evidence="1 2">
    <name type="scientific">Winogradskya consettensis</name>
    <dbReference type="NCBI Taxonomy" id="113560"/>
    <lineage>
        <taxon>Bacteria</taxon>
        <taxon>Bacillati</taxon>
        <taxon>Actinomycetota</taxon>
        <taxon>Actinomycetes</taxon>
        <taxon>Micromonosporales</taxon>
        <taxon>Micromonosporaceae</taxon>
        <taxon>Winogradskya</taxon>
    </lineage>
</organism>
<dbReference type="AlphaFoldDB" id="A0A919VXR5"/>
<comment type="caution">
    <text evidence="1">The sequence shown here is derived from an EMBL/GenBank/DDBJ whole genome shotgun (WGS) entry which is preliminary data.</text>
</comment>
<dbReference type="Proteomes" id="UP000680865">
    <property type="component" value="Unassembled WGS sequence"/>
</dbReference>
<reference evidence="1" key="1">
    <citation type="submission" date="2021-03" db="EMBL/GenBank/DDBJ databases">
        <title>Whole genome shotgun sequence of Actinoplanes consettensis NBRC 14913.</title>
        <authorList>
            <person name="Komaki H."/>
            <person name="Tamura T."/>
        </authorList>
    </citation>
    <scope>NUCLEOTIDE SEQUENCE</scope>
    <source>
        <strain evidence="1">NBRC 14913</strain>
    </source>
</reference>
<dbReference type="EMBL" id="BOQP01000088">
    <property type="protein sequence ID" value="GIM85518.1"/>
    <property type="molecule type" value="Genomic_DNA"/>
</dbReference>
<sequence>MSITVDLPEPAELWRRWATLAAALSALGYADVWSVAKSGVHHDDGGGNWAHLAQLDGGRAVLYGYDHEYSATVDADPPVDLLAGAPSWLPWDELVAYASDDQLGYVLWHDDGKWHRVAYPDSLDDGLSSTAGPVLTERAARDELAEFVFEWGEHEPDTPAERADVDAAAARLLQSFGVEPLRELLGRLTGQEVDLRVGLAVATRAGLTGGSVRPIQAAGARPALRKIRKLSDTEHDRLVWAAMRHEPERTRPAPVGTGELGAIVTWLRARSPYADGRCSLLVYADESSLAAHRGDHPPLEKDDEGRFGTFRELSDLVRRLRAAEADDAYGRWLFLHLETTATGYTLERRYDSWPDWWTDNGISGPWRGNLRAEVESRAERWRPGWTHLLDPEVAYRPADEGV</sequence>
<accession>A0A919VXR5</accession>
<dbReference type="RefSeq" id="WP_213003890.1">
    <property type="nucleotide sequence ID" value="NZ_BAAATW010000001.1"/>
</dbReference>
<gene>
    <name evidence="1" type="ORF">Aco04nite_96650</name>
</gene>